<evidence type="ECO:0000256" key="1">
    <source>
        <dbReference type="SAM" id="Phobius"/>
    </source>
</evidence>
<evidence type="ECO:0000313" key="3">
    <source>
        <dbReference type="Proteomes" id="UP000315364"/>
    </source>
</evidence>
<dbReference type="EMBL" id="CP042304">
    <property type="protein sequence ID" value="QDZ12268.1"/>
    <property type="molecule type" value="Genomic_DNA"/>
</dbReference>
<dbReference type="Proteomes" id="UP000315364">
    <property type="component" value="Chromosome"/>
</dbReference>
<organism evidence="2 3">
    <name type="scientific">Devosia ginsengisoli</name>
    <dbReference type="NCBI Taxonomy" id="400770"/>
    <lineage>
        <taxon>Bacteria</taxon>
        <taxon>Pseudomonadati</taxon>
        <taxon>Pseudomonadota</taxon>
        <taxon>Alphaproteobacteria</taxon>
        <taxon>Hyphomicrobiales</taxon>
        <taxon>Devosiaceae</taxon>
        <taxon>Devosia</taxon>
    </lineage>
</organism>
<evidence type="ECO:0000313" key="2">
    <source>
        <dbReference type="EMBL" id="QDZ12268.1"/>
    </source>
</evidence>
<proteinExistence type="predicted"/>
<keyword evidence="3" id="KW-1185">Reference proteome</keyword>
<keyword evidence="1" id="KW-1133">Transmembrane helix</keyword>
<dbReference type="Pfam" id="PF08570">
    <property type="entry name" value="DUF1761"/>
    <property type="match status" value="1"/>
</dbReference>
<feature type="transmembrane region" description="Helical" evidence="1">
    <location>
        <begin position="110"/>
        <end position="132"/>
    </location>
</feature>
<reference evidence="2 3" key="1">
    <citation type="submission" date="2019-07" db="EMBL/GenBank/DDBJ databases">
        <title>Full genome sequence of Devosia sp. Gsoil 520.</title>
        <authorList>
            <person name="Im W.-T."/>
        </authorList>
    </citation>
    <scope>NUCLEOTIDE SEQUENCE [LARGE SCALE GENOMIC DNA]</scope>
    <source>
        <strain evidence="2 3">Gsoil 520</strain>
    </source>
</reference>
<dbReference type="AlphaFoldDB" id="A0A5B8LV86"/>
<feature type="transmembrane region" description="Helical" evidence="1">
    <location>
        <begin position="78"/>
        <end position="103"/>
    </location>
</feature>
<dbReference type="InterPro" id="IPR013879">
    <property type="entry name" value="DUF1761"/>
</dbReference>
<protein>
    <submittedName>
        <fullName evidence="2">DUF1761 domain-containing protein</fullName>
    </submittedName>
</protein>
<dbReference type="KEGG" id="dea:FPZ08_16855"/>
<sequence length="133" mass="14149">MPEVNWLAVIAAALSMFVIGGVWYSPLLFDKAWRRAANLSDEDVARGNPPVIFGLAFVLCLIMAANLAFFVAGPEVTLGFAVGAAVAAGLGWAALSVGVLTLFERRPLSYFLINGGYLTIGFAVMGLILGLWR</sequence>
<keyword evidence="1" id="KW-0812">Transmembrane</keyword>
<dbReference type="OrthoDB" id="7432713at2"/>
<accession>A0A5B8LV86</accession>
<gene>
    <name evidence="2" type="ORF">FPZ08_16855</name>
</gene>
<feature type="transmembrane region" description="Helical" evidence="1">
    <location>
        <begin position="50"/>
        <end position="72"/>
    </location>
</feature>
<dbReference type="RefSeq" id="WP_146291123.1">
    <property type="nucleotide sequence ID" value="NZ_CP042304.1"/>
</dbReference>
<keyword evidence="1" id="KW-0472">Membrane</keyword>
<feature type="transmembrane region" description="Helical" evidence="1">
    <location>
        <begin position="6"/>
        <end position="29"/>
    </location>
</feature>
<name>A0A5B8LV86_9HYPH</name>